<proteinExistence type="predicted"/>
<evidence type="ECO:0000313" key="1">
    <source>
        <dbReference type="EMBL" id="WQD76976.1"/>
    </source>
</evidence>
<keyword evidence="2" id="KW-1185">Reference proteome</keyword>
<dbReference type="Pfam" id="PF10667">
    <property type="entry name" value="DUF2486"/>
    <property type="match status" value="1"/>
</dbReference>
<reference evidence="1 2" key="1">
    <citation type="submission" date="2023-12" db="EMBL/GenBank/DDBJ databases">
        <title>Genome sequencing and assembly of bacterial species from a model synthetic community.</title>
        <authorList>
            <person name="Hogle S.L."/>
        </authorList>
    </citation>
    <scope>NUCLEOTIDE SEQUENCE [LARGE SCALE GENOMIC DNA]</scope>
    <source>
        <strain evidence="1 2">HAMBI 2494</strain>
    </source>
</reference>
<gene>
    <name evidence="1" type="ORF">U0042_23320</name>
</gene>
<dbReference type="RefSeq" id="WP_232833198.1">
    <property type="nucleotide sequence ID" value="NZ_CP139965.1"/>
</dbReference>
<protein>
    <submittedName>
        <fullName evidence="1">DUF2486 family protein</fullName>
    </submittedName>
</protein>
<organism evidence="1 2">
    <name type="scientific">Paraburkholderia kururiensis</name>
    <dbReference type="NCBI Taxonomy" id="984307"/>
    <lineage>
        <taxon>Bacteria</taxon>
        <taxon>Pseudomonadati</taxon>
        <taxon>Pseudomonadota</taxon>
        <taxon>Betaproteobacteria</taxon>
        <taxon>Burkholderiales</taxon>
        <taxon>Burkholderiaceae</taxon>
        <taxon>Paraburkholderia</taxon>
    </lineage>
</organism>
<dbReference type="EMBL" id="CP139965">
    <property type="protein sequence ID" value="WQD76976.1"/>
    <property type="molecule type" value="Genomic_DNA"/>
</dbReference>
<accession>A0ABZ0WHY6</accession>
<sequence length="185" mass="20041">MSNHDDTSIPMLDDVVVPGKPEHARATPPHGLPDAFVPAAGAAVDEPLEPSAMTGFTTHVDDVVEPRFMEPSLGEIPVLSERLDEPAGERASVQPDENAEHALIERLRGRCMDYLTGEGRGLIEARCREAMQEHANWLVGTVVREVALALETEIAGWVKEAVEAVREERAHQSAPADRPGPPIGH</sequence>
<name>A0ABZ0WHY6_9BURK</name>
<dbReference type="InterPro" id="IPR018924">
    <property type="entry name" value="DUF2486"/>
</dbReference>
<dbReference type="Proteomes" id="UP001325479">
    <property type="component" value="Chromosome"/>
</dbReference>
<evidence type="ECO:0000313" key="2">
    <source>
        <dbReference type="Proteomes" id="UP001325479"/>
    </source>
</evidence>